<comment type="caution">
    <text evidence="3">The sequence shown here is derived from an EMBL/GenBank/DDBJ whole genome shotgun (WGS) entry which is preliminary data.</text>
</comment>
<protein>
    <submittedName>
        <fullName evidence="3">Ig-like domain-containing protein</fullName>
    </submittedName>
</protein>
<dbReference type="InterPro" id="IPR011801">
    <property type="entry name" value="Swm_rep_I_cyn"/>
</dbReference>
<dbReference type="Pfam" id="PF13205">
    <property type="entry name" value="Big_5"/>
    <property type="match status" value="5"/>
</dbReference>
<feature type="domain" description="SLH" evidence="2">
    <location>
        <begin position="1335"/>
        <end position="1398"/>
    </location>
</feature>
<dbReference type="PROSITE" id="PS51272">
    <property type="entry name" value="SLH"/>
    <property type="match status" value="3"/>
</dbReference>
<dbReference type="NCBIfam" id="TIGR02059">
    <property type="entry name" value="swm_rep_I"/>
    <property type="match status" value="4"/>
</dbReference>
<dbReference type="PANTHER" id="PTHR43308">
    <property type="entry name" value="OUTER MEMBRANE PROTEIN ALPHA-RELATED"/>
    <property type="match status" value="1"/>
</dbReference>
<dbReference type="InterPro" id="IPR028059">
    <property type="entry name" value="SWM_rpt"/>
</dbReference>
<dbReference type="InterPro" id="IPR001119">
    <property type="entry name" value="SLH_dom"/>
</dbReference>
<dbReference type="EMBL" id="JBHLVF010000008">
    <property type="protein sequence ID" value="MFC0390421.1"/>
    <property type="molecule type" value="Genomic_DNA"/>
</dbReference>
<dbReference type="InterPro" id="IPR014755">
    <property type="entry name" value="Cu-Rt/internalin_Ig-like"/>
</dbReference>
<proteinExistence type="predicted"/>
<feature type="domain" description="SLH" evidence="2">
    <location>
        <begin position="1405"/>
        <end position="1466"/>
    </location>
</feature>
<evidence type="ECO:0000256" key="1">
    <source>
        <dbReference type="ARBA" id="ARBA00022729"/>
    </source>
</evidence>
<dbReference type="Pfam" id="PF13753">
    <property type="entry name" value="SWM_repeat"/>
    <property type="match status" value="4"/>
</dbReference>
<organism evidence="3 4">
    <name type="scientific">Paenibacillus mendelii</name>
    <dbReference type="NCBI Taxonomy" id="206163"/>
    <lineage>
        <taxon>Bacteria</taxon>
        <taxon>Bacillati</taxon>
        <taxon>Bacillota</taxon>
        <taxon>Bacilli</taxon>
        <taxon>Bacillales</taxon>
        <taxon>Paenibacillaceae</taxon>
        <taxon>Paenibacillus</taxon>
    </lineage>
</organism>
<evidence type="ECO:0000313" key="3">
    <source>
        <dbReference type="EMBL" id="MFC0390421.1"/>
    </source>
</evidence>
<dbReference type="InterPro" id="IPR051465">
    <property type="entry name" value="Cell_Envelope_Struct_Comp"/>
</dbReference>
<evidence type="ECO:0000313" key="4">
    <source>
        <dbReference type="Proteomes" id="UP001589818"/>
    </source>
</evidence>
<keyword evidence="4" id="KW-1185">Reference proteome</keyword>
<feature type="domain" description="SLH" evidence="2">
    <location>
        <begin position="1274"/>
        <end position="1334"/>
    </location>
</feature>
<dbReference type="Pfam" id="PF00395">
    <property type="entry name" value="SLH"/>
    <property type="match status" value="3"/>
</dbReference>
<gene>
    <name evidence="3" type="ORF">ACFFJ8_03420</name>
</gene>
<accession>A0ABV6J3I3</accession>
<dbReference type="RefSeq" id="WP_204820051.1">
    <property type="nucleotide sequence ID" value="NZ_JANHOF010000010.1"/>
</dbReference>
<reference evidence="3 4" key="1">
    <citation type="submission" date="2024-09" db="EMBL/GenBank/DDBJ databases">
        <authorList>
            <person name="Sun Q."/>
            <person name="Mori K."/>
        </authorList>
    </citation>
    <scope>NUCLEOTIDE SEQUENCE [LARGE SCALE GENOMIC DNA]</scope>
    <source>
        <strain evidence="3 4">CCM 4839</strain>
    </source>
</reference>
<name>A0ABV6J3I3_9BACL</name>
<evidence type="ECO:0000259" key="2">
    <source>
        <dbReference type="PROSITE" id="PS51272"/>
    </source>
</evidence>
<dbReference type="InterPro" id="IPR032812">
    <property type="entry name" value="SbsA_Ig"/>
</dbReference>
<keyword evidence="1" id="KW-0732">Signal</keyword>
<sequence>MIRNCKMFIYFIAALLMFQLGFGGLVTMPQKAVAASSGPVKQSVSPSSGASNVPLNAKLILTFDENVKKGTGNAMIYIRNLDSGTLFDSFAVTDNRVTIGPGSSKNVVTINPGASKPFALNTSYYVYIDPGAFLNESNSAAYDGLTSTMEWNFRTVSDVDNKSPELVLNSPLSPANGETNVAIGSVLRLTFDEPVYAVNNNIVIRNTATGQSSDTQYIPVVSASVTGSGTNTVTISPLYPLRGDSPYEVTIPSGAFQDASGNSFTGVNAGNWSWRTALPPLGVPSLSPLNNSYGFEVDRDLVLTFPGNVTAETGLTKWISINQVSNNELFYQVAPSAVRIEGGNKVIINPPSNLKPNTGYYVLIDPGAFKDTATGTNLYEGITDARKWTFSTNSGFDIQAPRLLTERKPAAGGTQPTTSFDLEMNFDEPVYPGTGNVVIKSYPSGAAVATIPITSNKVTGGGTSKITVKPGIVFTNNTSYYVQIGSQALVDASGNNYPGISDTTSWSFRVTQDNVKPTLATITPVNNAVDVGLTGIILTATFSEQVQPGSGTIRVKRISGSSGNAEYTTSVTIDPSNNRKLNLAVNGTLAANTKYYVEIPAAAVIDMAGNAYDGILNQYQWTFNTTSATGAPAILKSEMSGTTRIVLTYNKALDPAVAVAPLPASFYVTVNNSGRTVTKVEVTGQTVILTLSSGIVYGQVIKLSYTPGTTYAIQDLTGLKAVGFSNRDVTNSPDTTLPKPLNGSVTGNSITLTFNEELAAVSSYGYSQFSVNVAGSYRSVTNITGVGSLLFLTFNGSAVTNGQNVTLSYTASSYPLRDLAGNGVSSFSGFFIQNGQDTRTPVLQTVTAVSSTVTLTYDEPLNPNVVPSTSAFAVTVNGSARSVTQVKVSGSQVILTLSSGITSGQTVLVSYLGGYPGIADFGGNSVPAFSGMTANAGSNVHSLYGAVVKGALLTMSFSSTMNSSYKPSTSQFTVKVNDAFRNVSSVSIVDSNVLLTLSTPVAIGDRVSVSYLTSGTALQTTNGTLIPAFGDVGVANQTTWADNPNGDYETAADGGIGIKLSAATTQSDTSPANRNAKRYVLSADKVAGAYNTVNSVGGMEPRVVFTVPESELAAIVAVPLSALNDAKKNAANATFVVAYRDVTYEIPLSALDALQSSAGSGAQLLIQIDTNAGSVTPQLVTALSGARAQQLISPINFEASVVNNGPTKVIENFSSYVKRTVSTAVAIDPRSTAVVWFDPQTGKLSYVPTRVESKNSKSIISFERKGNSTYAFIKGSVTYTDLGKHWARNDILLMANKYIVEGRTLTAFEPAKPITRGEFAMFIAKGLGLSGDKQAAGKFKDVNTSTVLAAYIGAASKAGIVQGMTDGSFKPNSPITREEIATMMVRAARAAGVQIDLSQDVTALLKRFTDRAKIGTWAKNDVAKAVQSGIINGMSNGAYGAKSNASRAEAAVMIKRLLEYVEFIDS</sequence>
<dbReference type="Gene3D" id="2.60.40.1220">
    <property type="match status" value="3"/>
</dbReference>
<dbReference type="Proteomes" id="UP001589818">
    <property type="component" value="Unassembled WGS sequence"/>
</dbReference>